<evidence type="ECO:0000256" key="6">
    <source>
        <dbReference type="ARBA" id="ARBA00023136"/>
    </source>
</evidence>
<organism evidence="9">
    <name type="scientific">Pelagomonas calceolata</name>
    <dbReference type="NCBI Taxonomy" id="35677"/>
    <lineage>
        <taxon>Eukaryota</taxon>
        <taxon>Sar</taxon>
        <taxon>Stramenopiles</taxon>
        <taxon>Ochrophyta</taxon>
        <taxon>Pelagophyceae</taxon>
        <taxon>Pelagomonadales</taxon>
        <taxon>Pelagomonadaceae</taxon>
        <taxon>Pelagomonas</taxon>
    </lineage>
</organism>
<dbReference type="EMBL" id="HBIW01022914">
    <property type="protein sequence ID" value="CAE0704317.1"/>
    <property type="molecule type" value="Transcribed_RNA"/>
</dbReference>
<evidence type="ECO:0000256" key="3">
    <source>
        <dbReference type="ARBA" id="ARBA00022448"/>
    </source>
</evidence>
<sequence length="394" mass="43679">MYSLRVSLVLACMVITGASRSVAVKLFYDLGFRNPLFVTLLYLTGQGLSLVVYLVSRRSSPPPARRRPRYKKVSIELPTRNVVPNPMHADDECPGAMEDEVKAPVVEAKDEEKTPERRRSGSPTGLTTESHNAATVTWVHAIPWYLKPVVPGFFNLCNSAMRWGSLIYVAASMAEMLISGLELLLSVVAARCIRKRRISWSRWVGVVVVALGLVLVRLANRNSAKEEKGRHAWIGDVLIVGQCVMSVIQDMTEELFMHEAAFPATLLLGMEGLFGLLFGVPLYLLFARRFGESPSATRDAIAASPSKAGAMVGLTLLFTLTGVFNIMATSVTSSMTRNVWKNFRTVLVWAFGLILFYATRDDDLGEKWIFPNSVFVLCAFCVMLSGAYVYYTRT</sequence>
<dbReference type="GO" id="GO:0022857">
    <property type="term" value="F:transmembrane transporter activity"/>
    <property type="evidence" value="ECO:0007669"/>
    <property type="project" value="InterPro"/>
</dbReference>
<feature type="transmembrane region" description="Helical" evidence="8">
    <location>
        <begin position="369"/>
        <end position="391"/>
    </location>
</feature>
<dbReference type="SUPFAM" id="SSF103481">
    <property type="entry name" value="Multidrug resistance efflux transporter EmrE"/>
    <property type="match status" value="1"/>
</dbReference>
<dbReference type="Pfam" id="PF06027">
    <property type="entry name" value="SLC35F"/>
    <property type="match status" value="1"/>
</dbReference>
<dbReference type="OrthoDB" id="29773at2759"/>
<dbReference type="EMBL" id="CAKKNE010000005">
    <property type="protein sequence ID" value="CAH0376714.1"/>
    <property type="molecule type" value="Genomic_DNA"/>
</dbReference>
<feature type="compositionally biased region" description="Basic and acidic residues" evidence="7">
    <location>
        <begin position="105"/>
        <end position="119"/>
    </location>
</feature>
<reference evidence="10" key="2">
    <citation type="submission" date="2021-11" db="EMBL/GenBank/DDBJ databases">
        <authorList>
            <consortium name="Genoscope - CEA"/>
            <person name="William W."/>
        </authorList>
    </citation>
    <scope>NUCLEOTIDE SEQUENCE</scope>
</reference>
<comment type="similarity">
    <text evidence="2">Belongs to the SLC35F solute transporter family.</text>
</comment>
<evidence type="ECO:0000313" key="11">
    <source>
        <dbReference type="Proteomes" id="UP000789595"/>
    </source>
</evidence>
<feature type="transmembrane region" description="Helical" evidence="8">
    <location>
        <begin position="200"/>
        <end position="219"/>
    </location>
</feature>
<feature type="transmembrane region" description="Helical" evidence="8">
    <location>
        <begin position="308"/>
        <end position="327"/>
    </location>
</feature>
<evidence type="ECO:0008006" key="12">
    <source>
        <dbReference type="Google" id="ProtNLM"/>
    </source>
</evidence>
<feature type="transmembrane region" description="Helical" evidence="8">
    <location>
        <begin position="166"/>
        <end position="188"/>
    </location>
</feature>
<evidence type="ECO:0000256" key="4">
    <source>
        <dbReference type="ARBA" id="ARBA00022692"/>
    </source>
</evidence>
<evidence type="ECO:0000313" key="10">
    <source>
        <dbReference type="EMBL" id="CAH0376714.1"/>
    </source>
</evidence>
<proteinExistence type="inferred from homology"/>
<feature type="transmembrane region" description="Helical" evidence="8">
    <location>
        <begin position="37"/>
        <end position="56"/>
    </location>
</feature>
<feature type="transmembrane region" description="Helical" evidence="8">
    <location>
        <begin position="260"/>
        <end position="287"/>
    </location>
</feature>
<keyword evidence="5 8" id="KW-1133">Transmembrane helix</keyword>
<keyword evidence="4 8" id="KW-0812">Transmembrane</keyword>
<name>A0A7S4A5G3_9STRA</name>
<dbReference type="PANTHER" id="PTHR13146">
    <property type="match status" value="1"/>
</dbReference>
<feature type="transmembrane region" description="Helical" evidence="8">
    <location>
        <begin position="339"/>
        <end position="357"/>
    </location>
</feature>
<evidence type="ECO:0000256" key="5">
    <source>
        <dbReference type="ARBA" id="ARBA00022989"/>
    </source>
</evidence>
<dbReference type="Proteomes" id="UP000789595">
    <property type="component" value="Unassembled WGS sequence"/>
</dbReference>
<gene>
    <name evidence="9" type="ORF">PCAL00307_LOCUS19765</name>
    <name evidence="10" type="ORF">PECAL_5P13200</name>
</gene>
<evidence type="ECO:0000256" key="7">
    <source>
        <dbReference type="SAM" id="MobiDB-lite"/>
    </source>
</evidence>
<keyword evidence="11" id="KW-1185">Reference proteome</keyword>
<accession>A0A7S4A5G3</accession>
<evidence type="ECO:0000256" key="1">
    <source>
        <dbReference type="ARBA" id="ARBA00004141"/>
    </source>
</evidence>
<evidence type="ECO:0000313" key="9">
    <source>
        <dbReference type="EMBL" id="CAE0704317.1"/>
    </source>
</evidence>
<dbReference type="AlphaFoldDB" id="A0A7S4A5G3"/>
<comment type="subcellular location">
    <subcellularLocation>
        <location evidence="1">Membrane</location>
        <topology evidence="1">Multi-pass membrane protein</topology>
    </subcellularLocation>
</comment>
<evidence type="ECO:0000256" key="2">
    <source>
        <dbReference type="ARBA" id="ARBA00007863"/>
    </source>
</evidence>
<reference evidence="9" key="1">
    <citation type="submission" date="2021-01" db="EMBL/GenBank/DDBJ databases">
        <authorList>
            <person name="Corre E."/>
            <person name="Pelletier E."/>
            <person name="Niang G."/>
            <person name="Scheremetjew M."/>
            <person name="Finn R."/>
            <person name="Kale V."/>
            <person name="Holt S."/>
            <person name="Cochrane G."/>
            <person name="Meng A."/>
            <person name="Brown T."/>
            <person name="Cohen L."/>
        </authorList>
    </citation>
    <scope>NUCLEOTIDE SEQUENCE</scope>
    <source>
        <strain evidence="9">CCMP1756</strain>
    </source>
</reference>
<keyword evidence="6 8" id="KW-0472">Membrane</keyword>
<protein>
    <recommendedName>
        <fullName evidence="12">EamA domain-containing protein</fullName>
    </recommendedName>
</protein>
<keyword evidence="3" id="KW-0813">Transport</keyword>
<dbReference type="InterPro" id="IPR009262">
    <property type="entry name" value="SLC35_F1/F2/F6"/>
</dbReference>
<feature type="region of interest" description="Disordered" evidence="7">
    <location>
        <begin position="105"/>
        <end position="128"/>
    </location>
</feature>
<dbReference type="GO" id="GO:0016020">
    <property type="term" value="C:membrane"/>
    <property type="evidence" value="ECO:0007669"/>
    <property type="project" value="UniProtKB-SubCell"/>
</dbReference>
<evidence type="ECO:0000256" key="8">
    <source>
        <dbReference type="SAM" id="Phobius"/>
    </source>
</evidence>
<dbReference type="Gene3D" id="1.10.3730.20">
    <property type="match status" value="1"/>
</dbReference>
<dbReference type="InterPro" id="IPR037185">
    <property type="entry name" value="EmrE-like"/>
</dbReference>